<dbReference type="GO" id="GO:0005634">
    <property type="term" value="C:nucleus"/>
    <property type="evidence" value="ECO:0007669"/>
    <property type="project" value="UniProtKB-SubCell"/>
</dbReference>
<comment type="function">
    <text evidence="3">Non-catalytic component of the proteasome.</text>
</comment>
<keyword evidence="3" id="KW-0963">Cytoplasm</keyword>
<dbReference type="KEGG" id="goe:100904799"/>
<dbReference type="GO" id="GO:0019774">
    <property type="term" value="C:proteasome core complex, beta-subunit complex"/>
    <property type="evidence" value="ECO:0007669"/>
    <property type="project" value="UniProtKB-UniRule"/>
</dbReference>
<dbReference type="RefSeq" id="XP_003741599.1">
    <property type="nucleotide sequence ID" value="XM_003741551.2"/>
</dbReference>
<dbReference type="SUPFAM" id="SSF56235">
    <property type="entry name" value="N-terminal nucleophile aminohydrolases (Ntn hydrolases)"/>
    <property type="match status" value="1"/>
</dbReference>
<dbReference type="GO" id="GO:0051603">
    <property type="term" value="P:proteolysis involved in protein catabolic process"/>
    <property type="evidence" value="ECO:0007669"/>
    <property type="project" value="InterPro"/>
</dbReference>
<keyword evidence="3 6" id="KW-0647">Proteasome</keyword>
<dbReference type="GeneID" id="100904799"/>
<evidence type="ECO:0000313" key="5">
    <source>
        <dbReference type="Proteomes" id="UP000694867"/>
    </source>
</evidence>
<dbReference type="GO" id="GO:0005737">
    <property type="term" value="C:cytoplasm"/>
    <property type="evidence" value="ECO:0007669"/>
    <property type="project" value="UniProtKB-SubCell"/>
</dbReference>
<dbReference type="InterPro" id="IPR023333">
    <property type="entry name" value="Proteasome_suB-type"/>
</dbReference>
<feature type="region of interest" description="Disordered" evidence="4">
    <location>
        <begin position="13"/>
        <end position="37"/>
    </location>
</feature>
<protein>
    <recommendedName>
        <fullName evidence="3">Proteasome subunit beta</fullName>
    </recommendedName>
</protein>
<gene>
    <name evidence="6" type="primary">LOC100904799</name>
</gene>
<dbReference type="InterPro" id="IPR001353">
    <property type="entry name" value="Proteasome_sua/b"/>
</dbReference>
<comment type="subcellular location">
    <subcellularLocation>
        <location evidence="3">Cytoplasm</location>
    </subcellularLocation>
    <subcellularLocation>
        <location evidence="3">Nucleus</location>
    </subcellularLocation>
</comment>
<keyword evidence="1 3" id="KW-0539">Nucleus</keyword>
<dbReference type="InterPro" id="IPR016295">
    <property type="entry name" value="Proteasome_beta4"/>
</dbReference>
<dbReference type="Proteomes" id="UP000694867">
    <property type="component" value="Unplaced"/>
</dbReference>
<accession>A0AAJ6QPH0</accession>
<evidence type="ECO:0000256" key="3">
    <source>
        <dbReference type="PIRNR" id="PIRNR001213"/>
    </source>
</evidence>
<evidence type="ECO:0000256" key="2">
    <source>
        <dbReference type="ARBA" id="ARBA00026071"/>
    </source>
</evidence>
<name>A0AAJ6QPH0_9ACAR</name>
<dbReference type="AlphaFoldDB" id="A0AAJ6QPH0"/>
<proteinExistence type="inferred from homology"/>
<sequence length="251" mass="28330">MALMRDAIFHSEGFDPSSQMSPCAETRNQSLVAPRQRTQEPTYMSGSVIGLCYENGVLLAADMGATTRFTRIPHQPRILKINENTMIGVSGDFADFQYLEKIIEAKMIDEERKNEGFQMKPRSLYVYLSRLLYQRRNNFNPLWTNIIVTGMQDGKPFMGVVDMIGTAFETNLYSTGFGNYLGMGVMREAVEKHDGKLPLQAAVEALQSVLRVLYYRNTAAFPDYQIGNCTASGVKIEGPMRIDSEWEIAKH</sequence>
<organism evidence="5 6">
    <name type="scientific">Galendromus occidentalis</name>
    <name type="common">western predatory mite</name>
    <dbReference type="NCBI Taxonomy" id="34638"/>
    <lineage>
        <taxon>Eukaryota</taxon>
        <taxon>Metazoa</taxon>
        <taxon>Ecdysozoa</taxon>
        <taxon>Arthropoda</taxon>
        <taxon>Chelicerata</taxon>
        <taxon>Arachnida</taxon>
        <taxon>Acari</taxon>
        <taxon>Parasitiformes</taxon>
        <taxon>Mesostigmata</taxon>
        <taxon>Gamasina</taxon>
        <taxon>Phytoseioidea</taxon>
        <taxon>Phytoseiidae</taxon>
        <taxon>Typhlodrominae</taxon>
        <taxon>Galendromus</taxon>
    </lineage>
</organism>
<dbReference type="CTD" id="40639"/>
<dbReference type="PANTHER" id="PTHR32194">
    <property type="entry name" value="METALLOPROTEASE TLDD"/>
    <property type="match status" value="1"/>
</dbReference>
<dbReference type="PIRSF" id="PIRSF001213">
    <property type="entry name" value="Psome_endopept_beta"/>
    <property type="match status" value="1"/>
</dbReference>
<dbReference type="InterPro" id="IPR029055">
    <property type="entry name" value="Ntn_hydrolases_N"/>
</dbReference>
<comment type="similarity">
    <text evidence="3">Belongs to the peptidase T1B family.</text>
</comment>
<keyword evidence="5" id="KW-1185">Reference proteome</keyword>
<feature type="compositionally biased region" description="Polar residues" evidence="4">
    <location>
        <begin position="16"/>
        <end position="31"/>
    </location>
</feature>
<evidence type="ECO:0000256" key="1">
    <source>
        <dbReference type="ARBA" id="ARBA00023242"/>
    </source>
</evidence>
<dbReference type="PANTHER" id="PTHR32194:SF6">
    <property type="entry name" value="PROTEASOME SUBUNIT BETA"/>
    <property type="match status" value="1"/>
</dbReference>
<dbReference type="Pfam" id="PF00227">
    <property type="entry name" value="Proteasome"/>
    <property type="match status" value="1"/>
</dbReference>
<reference evidence="6" key="1">
    <citation type="submission" date="2025-08" db="UniProtKB">
        <authorList>
            <consortium name="RefSeq"/>
        </authorList>
    </citation>
    <scope>IDENTIFICATION</scope>
</reference>
<dbReference type="Gene3D" id="3.60.20.10">
    <property type="entry name" value="Glutamine Phosphoribosylpyrophosphate, subunit 1, domain 1"/>
    <property type="match status" value="1"/>
</dbReference>
<evidence type="ECO:0000256" key="4">
    <source>
        <dbReference type="SAM" id="MobiDB-lite"/>
    </source>
</evidence>
<evidence type="ECO:0000313" key="6">
    <source>
        <dbReference type="RefSeq" id="XP_003741599.1"/>
    </source>
</evidence>
<comment type="subunit">
    <text evidence="2">The 26S proteasome consists of a 20S proteasome core and two 19S regulatory subunits. The 20S proteasome core is composed of 28 subunits that are arranged in four stacked rings, resulting in a barrel-shaped structure. The two end rings are each formed by seven alpha subunits, and the two central rings are each formed by seven beta subunits. The catalytic chamber with the active sites is on the inside of the barrel.</text>
</comment>